<dbReference type="Pfam" id="PF00550">
    <property type="entry name" value="PP-binding"/>
    <property type="match status" value="2"/>
</dbReference>
<keyword evidence="2" id="KW-0596">Phosphopantetheine</keyword>
<dbReference type="GO" id="GO:0031177">
    <property type="term" value="F:phosphopantetheine binding"/>
    <property type="evidence" value="ECO:0007669"/>
    <property type="project" value="InterPro"/>
</dbReference>
<dbReference type="InterPro" id="IPR042099">
    <property type="entry name" value="ANL_N_sf"/>
</dbReference>
<comment type="cofactor">
    <cofactor evidence="1">
        <name>pantetheine 4'-phosphate</name>
        <dbReference type="ChEBI" id="CHEBI:47942"/>
    </cofactor>
</comment>
<dbReference type="InterPro" id="IPR009081">
    <property type="entry name" value="PP-bd_ACP"/>
</dbReference>
<accession>A0A0E3JHW7</accession>
<dbReference type="Gene3D" id="3.30.559.30">
    <property type="entry name" value="Nonribosomal peptide synthetase, condensation domain"/>
    <property type="match status" value="3"/>
</dbReference>
<dbReference type="FunFam" id="3.40.50.980:FF:000001">
    <property type="entry name" value="Non-ribosomal peptide synthetase"/>
    <property type="match status" value="1"/>
</dbReference>
<dbReference type="PROSITE" id="PS50075">
    <property type="entry name" value="CARRIER"/>
    <property type="match status" value="2"/>
</dbReference>
<dbReference type="InterPro" id="IPR000873">
    <property type="entry name" value="AMP-dep_synth/lig_dom"/>
</dbReference>
<dbReference type="PROSITE" id="PS00012">
    <property type="entry name" value="PHOSPHOPANTETHEINE"/>
    <property type="match status" value="1"/>
</dbReference>
<dbReference type="InterPro" id="IPR029058">
    <property type="entry name" value="AB_hydrolase_fold"/>
</dbReference>
<dbReference type="GO" id="GO:0072330">
    <property type="term" value="P:monocarboxylic acid biosynthetic process"/>
    <property type="evidence" value="ECO:0007669"/>
    <property type="project" value="UniProtKB-ARBA"/>
</dbReference>
<dbReference type="Pfam" id="PF00501">
    <property type="entry name" value="AMP-binding"/>
    <property type="match status" value="2"/>
</dbReference>
<feature type="domain" description="Carrier" evidence="4">
    <location>
        <begin position="2519"/>
        <end position="2594"/>
    </location>
</feature>
<reference evidence="5" key="1">
    <citation type="journal article" date="2015" name="Proc. Natl. Acad. Sci. U.S.A.">
        <title>Multiplexed metagenome mining using short DNA sequence tags facilitates targeted discovery of epoxyketone proteasome inhibitors.</title>
        <authorList>
            <person name="Owen J.G."/>
            <person name="Charlop-Powers Z."/>
            <person name="Smith A.G."/>
            <person name="Ternei M.A."/>
            <person name="Calle P.Y."/>
            <person name="Reddy B.V."/>
            <person name="Montiel D."/>
            <person name="Brady S.F."/>
        </authorList>
    </citation>
    <scope>NUCLEOTIDE SEQUENCE</scope>
</reference>
<dbReference type="GO" id="GO:0005737">
    <property type="term" value="C:cytoplasm"/>
    <property type="evidence" value="ECO:0007669"/>
    <property type="project" value="TreeGrafter"/>
</dbReference>
<name>A0A0E3JHW7_9BACT</name>
<dbReference type="InterPro" id="IPR001242">
    <property type="entry name" value="Condensation_dom"/>
</dbReference>
<dbReference type="PANTHER" id="PTHR45527">
    <property type="entry name" value="NONRIBOSOMAL PEPTIDE SYNTHETASE"/>
    <property type="match status" value="1"/>
</dbReference>
<dbReference type="FunFam" id="3.40.50.12780:FF:000012">
    <property type="entry name" value="Non-ribosomal peptide synthetase"/>
    <property type="match status" value="1"/>
</dbReference>
<organism evidence="5">
    <name type="scientific">uncultured bacterium AZ_379</name>
    <dbReference type="NCBI Taxonomy" id="1630015"/>
    <lineage>
        <taxon>Bacteria</taxon>
        <taxon>environmental samples</taxon>
    </lineage>
</organism>
<dbReference type="CDD" id="cd19531">
    <property type="entry name" value="LCL_NRPS-like"/>
    <property type="match status" value="1"/>
</dbReference>
<feature type="domain" description="Carrier" evidence="4">
    <location>
        <begin position="1195"/>
        <end position="1270"/>
    </location>
</feature>
<dbReference type="InterPro" id="IPR036736">
    <property type="entry name" value="ACP-like_sf"/>
</dbReference>
<dbReference type="SUPFAM" id="SSF52777">
    <property type="entry name" value="CoA-dependent acyltransferases"/>
    <property type="match status" value="6"/>
</dbReference>
<dbReference type="FunFam" id="3.40.50.980:FF:000002">
    <property type="entry name" value="Enterobactin synthetase component F"/>
    <property type="match status" value="1"/>
</dbReference>
<dbReference type="Gene3D" id="3.40.50.1820">
    <property type="entry name" value="alpha/beta hydrolase"/>
    <property type="match status" value="1"/>
</dbReference>
<dbReference type="PROSITE" id="PS00455">
    <property type="entry name" value="AMP_BINDING"/>
    <property type="match status" value="1"/>
</dbReference>
<dbReference type="InterPro" id="IPR020845">
    <property type="entry name" value="AMP-binding_CS"/>
</dbReference>
<sequence>MREPMLFDVGAAEDCSAALASLPASSFQERIWLAERLEPDVALYNVAMAWRVKGRLDPDVLLRSLTTLIERHEILRTRFVEREGRLHQIVDAAWVPELPYEDLMGYPPGERERQLAERLRQAAHQRFDIESGRLLAAALFTVDAADQVLFLCFHHLIWDEASTHVFMRELQDYYDLFDRPALRQSSGAREGAGTTKEEQRLLLLEESSRPALDESRLTTVGGKMLEWLRQDAPERNRDDARPASPIQERLAFVDRFERGMVYPTAPVYHNLPLLLRVATAPDRHRLDAAASAIAARHEALRTTLVFADEALIQQVAPASALRAQWLDPAPSDTTPPAALLAWLRQPLDLERGPLFQIAVQPLADGTAWIALLGHLAILDRASMRTIAEELLQELSGRSAPVQGSSYAGWWRQRDPDLTARDLAFQVGHLRGDIEPLRLPERRPRAAIHVYEEGTVGFDLDCGADLQALASAQGCSLEDVLLAGFLALLRFYCGQEELVVGLMQDGRGEADAHVVGPLTDMLPLRLRVPADLTFADLMNRVKLETELIRRHHRASFDDIVRLLNPGKDMSRTALFDVLFQCAAGAPALAAGHSGAAEVVELGVGFGKFDWHLFLQPELRTGRIVYNRRIYDEPQMQLWAEHYRRLLAQASKRPHMPVSELDPLTDAERHLQLTTWNATEAAYPDVALDAIVRERAAVHPAATALTHGVERRSYHELLNAAERVARGLVAAGVRPNEMVGLWMDRGIGQVEAMLGVLMAGAAYVPIDVGAPPDRASFILADAQVRWLIADVERRDEAQRLDRFSGRVLTLPEASSEGETRGRTVPLPVVDPNAPAYCLYTSGTTGRPKGVVVTHRNVVRLIRNDRFPFTFDESDVWTLFHSYTFDFSVWELFCCLAYGGRLVIVSKAEAQDTQRFLELVRRERVTVLNQTPSAFAELLRIQESNPEELHHLRYVIFGGEMLRPRMLAPWMNRWPGVAFVNMYGITETTVHTTVRSVTVEDAEHDISNIGVPIPTTTTYLLDASGSGRLLPAGAVGELYVGGLGVAQGYLRRPDLEAQRFLPNPFGEGRLFRSGDLARYRPDGTLEIVGRADSQVKVRGYRIEPGEIESCLREHAAVADAVVLLERQDDPRLVAYVRPRGEAPTATELRAYLATKLPEFMIPAAFYSVARIPLTDHGKLDRRALQGLGTLLTGKNLRQPATPTARLLATIWSQLLGITGPGADDSFFALGGHSLLAARLLDSVSQQMGVELPLRTVFEHPGLQELADVIDEQRQRASGQAAVFDAQPGLATLPASMIQERLWFSERLDPAGAVYHVRLAWRIAGGLDPVVLGRALALLVERHEILRTRFTEDAGRLQQVVCAPWTPELERADLSGLPPSMRRDALERYLEDTMGRPIDQRSDRLLRAALVEMGAAEQVFVVCLHHLIADAGSVPAFLRELDRCYRAARDGGAGLPAPPQYREFVERQLSALRSARMAEGIEYWVRQLDGAPSFLWFPAPTRHEPHGAVEIPFTADLFDRLRRVPGRPGMSWFMAVAAALGVLLRRWTGQDDVTFGCVMAERDDVDLADVIGPCMNTIVLRSRGSTSRTVRDALAAMRDTVLDAFAHKHVPFESVVGRLNPERRVGWSPYIDVMLNVHVAPAAWPALAGFKLDAIRVMSQSHDTKFGLTVTITQEAQSIRGTLSYRGDRFARADVERMARAFARVLEQFPSRVADSCDALDLGIGPTPADAARAPSPARSQYRDFVLAQIAARDSRVSADAAEYWARQLAGAPAFLTLPTPAVPESHGAIDIPLPPDLLDRLRRVQGERDVSWFMLVAAALAALLHRWTGQDDVTFGCPIANRDDKSLADVIGPCLNTVVLRSQLEETTTLGELLIRMRETVLGAFEHGRVPFETVLDRLKPPRRPGWVPYIDVTLAPEIAAPPPTLGGLELVPHPIEISGAEYLAKFALTVGIVEVDGRLEGTLAYRGDRFTAVDARQLASLLARLLDRFATSLDEPVWTLNLIDAAERDRLMLFERGAPTRAATSIPAKLAAQCAARPNAPAVISSRGQLSFRDLDEKARRFAARLRPLVRGDEPVVALVLGRSEDLIVSMLAAWKAGCCFSPIDPEYPDARIDFILADLRPCAVVTHDASLHDRLAGTIPVLSPEMPPGEETVGSQEPLPDPDSLAYVLYTSGTTGEPKGVPIRHRNLAHFADWYIDAFDVAPGDRGSQVSSVSFDASMWEVWPTLCAGATVLPYERPAVVATELASWLDEVGVTLCFAPTVLAEALWSVGAPLPRLRWMFFAGSALTRRPPQELAGRVCNTYGPTETTIIVSSDRIDPRGTRPLNCIGRPITGAALYVLDAAGRRCPVGVPGEIHIGGAGVASGYWRRDELTRQRFLAATPDGEPGPIYRTGDIGRWMADGNLEYIGRQDRQLKISGYRVEPGEIEASLREHPLVGQALVRAVEGEVTSLAAYLVPRPGAPRDTRAVLERLAVTLPKFMIPRSVVWLDALPLSVQGKVDTNRLPKPTRADFVGDASWVEPTSALEQRIAAIWASVLQVDAVGLHDNFFDLGGNSLLLARLHARLQDALDIDVPIQALFAHATVYAFARAAESGTFTAAASAIESGGLEERGARAREARAAHRLHARR</sequence>
<evidence type="ECO:0000256" key="1">
    <source>
        <dbReference type="ARBA" id="ARBA00001957"/>
    </source>
</evidence>
<dbReference type="SMART" id="SM00823">
    <property type="entry name" value="PKS_PP"/>
    <property type="match status" value="2"/>
</dbReference>
<evidence type="ECO:0000256" key="3">
    <source>
        <dbReference type="ARBA" id="ARBA00022553"/>
    </source>
</evidence>
<dbReference type="CDD" id="cd17643">
    <property type="entry name" value="A_NRPS_Cytc1-like"/>
    <property type="match status" value="1"/>
</dbReference>
<dbReference type="GO" id="GO:0043041">
    <property type="term" value="P:amino acid activation for nonribosomal peptide biosynthetic process"/>
    <property type="evidence" value="ECO:0007669"/>
    <property type="project" value="TreeGrafter"/>
</dbReference>
<dbReference type="GO" id="GO:0044550">
    <property type="term" value="P:secondary metabolite biosynthetic process"/>
    <property type="evidence" value="ECO:0007669"/>
    <property type="project" value="TreeGrafter"/>
</dbReference>
<dbReference type="Pfam" id="PF00668">
    <property type="entry name" value="Condensation"/>
    <property type="match status" value="4"/>
</dbReference>
<dbReference type="Gene3D" id="3.30.559.10">
    <property type="entry name" value="Chloramphenicol acetyltransferase-like domain"/>
    <property type="match status" value="4"/>
</dbReference>
<dbReference type="InterPro" id="IPR025110">
    <property type="entry name" value="AMP-bd_C"/>
</dbReference>
<keyword evidence="3" id="KW-0597">Phosphoprotein</keyword>
<dbReference type="GO" id="GO:0003824">
    <property type="term" value="F:catalytic activity"/>
    <property type="evidence" value="ECO:0007669"/>
    <property type="project" value="InterPro"/>
</dbReference>
<dbReference type="NCBIfam" id="NF003417">
    <property type="entry name" value="PRK04813.1"/>
    <property type="match status" value="2"/>
</dbReference>
<evidence type="ECO:0000256" key="2">
    <source>
        <dbReference type="ARBA" id="ARBA00022450"/>
    </source>
</evidence>
<dbReference type="Gene3D" id="1.10.1200.10">
    <property type="entry name" value="ACP-like"/>
    <property type="match status" value="1"/>
</dbReference>
<dbReference type="SUPFAM" id="SSF56801">
    <property type="entry name" value="Acetyl-CoA synthetase-like"/>
    <property type="match status" value="2"/>
</dbReference>
<dbReference type="FunFam" id="1.10.1200.10:FF:000005">
    <property type="entry name" value="Nonribosomal peptide synthetase 1"/>
    <property type="match status" value="1"/>
</dbReference>
<dbReference type="Gene3D" id="3.30.300.30">
    <property type="match status" value="2"/>
</dbReference>
<dbReference type="InterPro" id="IPR020806">
    <property type="entry name" value="PKS_PP-bd"/>
</dbReference>
<dbReference type="Pfam" id="PF13193">
    <property type="entry name" value="AMP-binding_C"/>
    <property type="match status" value="2"/>
</dbReference>
<proteinExistence type="predicted"/>
<protein>
    <submittedName>
        <fullName evidence="5">Non-ribosomal peptide synthetase</fullName>
    </submittedName>
</protein>
<dbReference type="FunFam" id="1.10.1200.10:FF:000016">
    <property type="entry name" value="Non-ribosomal peptide synthase"/>
    <property type="match status" value="1"/>
</dbReference>
<dbReference type="Gene3D" id="3.40.50.12780">
    <property type="entry name" value="N-terminal domain of ligase-like"/>
    <property type="match status" value="2"/>
</dbReference>
<dbReference type="FunFam" id="3.30.300.30:FF:000015">
    <property type="entry name" value="Nonribosomal peptide synthase SidD"/>
    <property type="match status" value="1"/>
</dbReference>
<dbReference type="EMBL" id="KP830096">
    <property type="protein sequence ID" value="AKA59494.1"/>
    <property type="molecule type" value="Genomic_DNA"/>
</dbReference>
<evidence type="ECO:0000259" key="4">
    <source>
        <dbReference type="PROSITE" id="PS50075"/>
    </source>
</evidence>
<dbReference type="SUPFAM" id="SSF47336">
    <property type="entry name" value="ACP-like"/>
    <property type="match status" value="2"/>
</dbReference>
<dbReference type="InterPro" id="IPR045851">
    <property type="entry name" value="AMP-bd_C_sf"/>
</dbReference>
<dbReference type="InterPro" id="IPR006162">
    <property type="entry name" value="Ppantetheine_attach_site"/>
</dbReference>
<dbReference type="PANTHER" id="PTHR45527:SF1">
    <property type="entry name" value="FATTY ACID SYNTHASE"/>
    <property type="match status" value="1"/>
</dbReference>
<evidence type="ECO:0000313" key="5">
    <source>
        <dbReference type="EMBL" id="AKA59494.1"/>
    </source>
</evidence>
<dbReference type="NCBIfam" id="TIGR01733">
    <property type="entry name" value="AA-adenyl-dom"/>
    <property type="match status" value="2"/>
</dbReference>
<dbReference type="InterPro" id="IPR010071">
    <property type="entry name" value="AA_adenyl_dom"/>
</dbReference>
<dbReference type="InterPro" id="IPR023213">
    <property type="entry name" value="CAT-like_dom_sf"/>
</dbReference>
<dbReference type="CDD" id="cd05930">
    <property type="entry name" value="A_NRPS"/>
    <property type="match status" value="1"/>
</dbReference>